<evidence type="ECO:0000256" key="3">
    <source>
        <dbReference type="ARBA" id="ARBA00023004"/>
    </source>
</evidence>
<sequence length="477" mass="54970">MKGRVSYSMLSAKYKIQQFALKQVLGYLKKDPEKNLKKIISWLRKFDSDNLYANQYDMIDGFLDDPDNNWTKLMTRIINEVNPNIVQTVFTNFLLNASIKGWGEIEKNREKYGHDIPFTILVDPTTACNKKCIGCWAADYNKALNLSYEQLDKLFTEGKELGIYFYIMTGGEPLVRKADILKLAKKHNDCVFMFFTNGTLIDQKFCEDLIDVGNLVPTISVEGFDDATDGRRGEGSWKDIMRAMDLMKSNRIPFGFSTCFTNANCDSVLSEEFIDLMIDKGAYFSWYFTFMPIGCKTDTSLMANPDQREKLYRTIRAWRNTKAIFNMDFWHDAEYVGGCVAGGRRYCHINANGDVEPCVFCHYSNANIKDVSLIEALGQPLFLEYQKNQPFNENQFRPCPILDNAPKIAEMVKASGAKSTEYVDPENVDDLCKKTINYGLTWAERAEPLWKENLEKKNKKKEDNKVKEEEKKEYVKN</sequence>
<dbReference type="STRING" id="545697.HMPREF0216_00468"/>
<reference evidence="8 9" key="1">
    <citation type="submission" date="2012-05" db="EMBL/GenBank/DDBJ databases">
        <authorList>
            <person name="Weinstock G."/>
            <person name="Sodergren E."/>
            <person name="Lobos E.A."/>
            <person name="Fulton L."/>
            <person name="Fulton R."/>
            <person name="Courtney L."/>
            <person name="Fronick C."/>
            <person name="O'Laughlin M."/>
            <person name="Godfrey J."/>
            <person name="Wilson R.M."/>
            <person name="Miner T."/>
            <person name="Farmer C."/>
            <person name="Delehaunty K."/>
            <person name="Cordes M."/>
            <person name="Minx P."/>
            <person name="Tomlinson C."/>
            <person name="Chen J."/>
            <person name="Wollam A."/>
            <person name="Pepin K.H."/>
            <person name="Bhonagiri V."/>
            <person name="Zhang X."/>
            <person name="Suruliraj S."/>
            <person name="Warren W."/>
            <person name="Mitreva M."/>
            <person name="Mardis E.R."/>
            <person name="Wilson R.K."/>
        </authorList>
    </citation>
    <scope>NUCLEOTIDE SEQUENCE [LARGE SCALE GENOMIC DNA]</scope>
    <source>
        <strain evidence="8 9">DSM 1785</strain>
    </source>
</reference>
<dbReference type="PANTHER" id="PTHR43524">
    <property type="entry name" value="RADICAL SAM SUPERFAMILY PROTEIN"/>
    <property type="match status" value="1"/>
</dbReference>
<keyword evidence="4" id="KW-0411">Iron-sulfur</keyword>
<keyword evidence="1" id="KW-0949">S-adenosyl-L-methionine</keyword>
<dbReference type="SFLD" id="SFLDS00029">
    <property type="entry name" value="Radical_SAM"/>
    <property type="match status" value="1"/>
</dbReference>
<dbReference type="PATRIC" id="fig|545697.3.peg.462"/>
<evidence type="ECO:0000256" key="1">
    <source>
        <dbReference type="ARBA" id="ARBA00022691"/>
    </source>
</evidence>
<keyword evidence="3" id="KW-0408">Iron</keyword>
<dbReference type="HOGENOM" id="CLU_044700_0_0_9"/>
<dbReference type="Pfam" id="PF04055">
    <property type="entry name" value="Radical_SAM"/>
    <property type="match status" value="1"/>
</dbReference>
<comment type="caution">
    <text evidence="8">The sequence shown here is derived from an EMBL/GenBank/DDBJ whole genome shotgun (WGS) entry which is preliminary data.</text>
</comment>
<dbReference type="GO" id="GO:0051536">
    <property type="term" value="F:iron-sulfur cluster binding"/>
    <property type="evidence" value="ECO:0007669"/>
    <property type="project" value="UniProtKB-KW"/>
</dbReference>
<feature type="region of interest" description="Disordered" evidence="5">
    <location>
        <begin position="452"/>
        <end position="477"/>
    </location>
</feature>
<dbReference type="GO" id="GO:0046872">
    <property type="term" value="F:metal ion binding"/>
    <property type="evidence" value="ECO:0007669"/>
    <property type="project" value="UniProtKB-KW"/>
</dbReference>
<dbReference type="PANTHER" id="PTHR43524:SF1">
    <property type="entry name" value="RADICAL SAM SUPERFAMILY PROTEIN"/>
    <property type="match status" value="1"/>
</dbReference>
<evidence type="ECO:0000256" key="2">
    <source>
        <dbReference type="ARBA" id="ARBA00022723"/>
    </source>
</evidence>
<gene>
    <name evidence="8" type="ORF">HMPREF0216_00468</name>
</gene>
<feature type="domain" description="4Fe4S-binding SPASM" evidence="7">
    <location>
        <begin position="339"/>
        <end position="399"/>
    </location>
</feature>
<dbReference type="EMBL" id="AMEZ01000013">
    <property type="protein sequence ID" value="EKY29109.1"/>
    <property type="molecule type" value="Genomic_DNA"/>
</dbReference>
<dbReference type="InterPro" id="IPR007197">
    <property type="entry name" value="rSAM"/>
</dbReference>
<dbReference type="InterPro" id="IPR013785">
    <property type="entry name" value="Aldolase_TIM"/>
</dbReference>
<feature type="domain" description="Radical SAM core" evidence="6">
    <location>
        <begin position="124"/>
        <end position="260"/>
    </location>
</feature>
<proteinExistence type="predicted"/>
<dbReference type="InterPro" id="IPR023885">
    <property type="entry name" value="4Fe4S-binding_SPASM_dom"/>
</dbReference>
<dbReference type="InterPro" id="IPR058240">
    <property type="entry name" value="rSAM_sf"/>
</dbReference>
<evidence type="ECO:0000313" key="9">
    <source>
        <dbReference type="Proteomes" id="UP000010420"/>
    </source>
</evidence>
<dbReference type="SUPFAM" id="SSF102114">
    <property type="entry name" value="Radical SAM enzymes"/>
    <property type="match status" value="1"/>
</dbReference>
<dbReference type="SFLD" id="SFLDG01067">
    <property type="entry name" value="SPASM/twitch_domain_containing"/>
    <property type="match status" value="1"/>
</dbReference>
<protein>
    <submittedName>
        <fullName evidence="8">Radical SAM domain protein</fullName>
    </submittedName>
</protein>
<dbReference type="Pfam" id="PF13186">
    <property type="entry name" value="SPASM"/>
    <property type="match status" value="1"/>
</dbReference>
<dbReference type="Proteomes" id="UP000010420">
    <property type="component" value="Unassembled WGS sequence"/>
</dbReference>
<evidence type="ECO:0000259" key="7">
    <source>
        <dbReference type="Pfam" id="PF13186"/>
    </source>
</evidence>
<dbReference type="Gene3D" id="3.20.20.70">
    <property type="entry name" value="Aldolase class I"/>
    <property type="match status" value="1"/>
</dbReference>
<dbReference type="GO" id="GO:0003824">
    <property type="term" value="F:catalytic activity"/>
    <property type="evidence" value="ECO:0007669"/>
    <property type="project" value="InterPro"/>
</dbReference>
<dbReference type="CDD" id="cd01335">
    <property type="entry name" value="Radical_SAM"/>
    <property type="match status" value="1"/>
</dbReference>
<evidence type="ECO:0000313" key="8">
    <source>
        <dbReference type="EMBL" id="EKY29109.1"/>
    </source>
</evidence>
<keyword evidence="9" id="KW-1185">Reference proteome</keyword>
<keyword evidence="2" id="KW-0479">Metal-binding</keyword>
<accession>L1QM85</accession>
<dbReference type="CDD" id="cd21128">
    <property type="entry name" value="SPASM_rSAM"/>
    <property type="match status" value="1"/>
</dbReference>
<evidence type="ECO:0000256" key="4">
    <source>
        <dbReference type="ARBA" id="ARBA00023014"/>
    </source>
</evidence>
<evidence type="ECO:0000259" key="6">
    <source>
        <dbReference type="Pfam" id="PF04055"/>
    </source>
</evidence>
<dbReference type="AlphaFoldDB" id="L1QM85"/>
<organism evidence="8 9">
    <name type="scientific">Clostridium celatum DSM 1785</name>
    <dbReference type="NCBI Taxonomy" id="545697"/>
    <lineage>
        <taxon>Bacteria</taxon>
        <taxon>Bacillati</taxon>
        <taxon>Bacillota</taxon>
        <taxon>Clostridia</taxon>
        <taxon>Eubacteriales</taxon>
        <taxon>Clostridiaceae</taxon>
        <taxon>Clostridium</taxon>
    </lineage>
</organism>
<evidence type="ECO:0000256" key="5">
    <source>
        <dbReference type="SAM" id="MobiDB-lite"/>
    </source>
</evidence>
<dbReference type="eggNOG" id="COG0535">
    <property type="taxonomic scope" value="Bacteria"/>
</dbReference>
<name>L1QM85_9CLOT</name>